<dbReference type="AlphaFoldDB" id="A0ABD3CLN3"/>
<gene>
    <name evidence="2" type="ORF">CASFOL_026887</name>
</gene>
<feature type="region of interest" description="Disordered" evidence="1">
    <location>
        <begin position="96"/>
        <end position="115"/>
    </location>
</feature>
<keyword evidence="3" id="KW-1185">Reference proteome</keyword>
<organism evidence="2 3">
    <name type="scientific">Castilleja foliolosa</name>
    <dbReference type="NCBI Taxonomy" id="1961234"/>
    <lineage>
        <taxon>Eukaryota</taxon>
        <taxon>Viridiplantae</taxon>
        <taxon>Streptophyta</taxon>
        <taxon>Embryophyta</taxon>
        <taxon>Tracheophyta</taxon>
        <taxon>Spermatophyta</taxon>
        <taxon>Magnoliopsida</taxon>
        <taxon>eudicotyledons</taxon>
        <taxon>Gunneridae</taxon>
        <taxon>Pentapetalae</taxon>
        <taxon>asterids</taxon>
        <taxon>lamiids</taxon>
        <taxon>Lamiales</taxon>
        <taxon>Orobanchaceae</taxon>
        <taxon>Pedicularideae</taxon>
        <taxon>Castillejinae</taxon>
        <taxon>Castilleja</taxon>
    </lineage>
</organism>
<feature type="region of interest" description="Disordered" evidence="1">
    <location>
        <begin position="1"/>
        <end position="68"/>
    </location>
</feature>
<protein>
    <submittedName>
        <fullName evidence="2">Uncharacterized protein</fullName>
    </submittedName>
</protein>
<evidence type="ECO:0000256" key="1">
    <source>
        <dbReference type="SAM" id="MobiDB-lite"/>
    </source>
</evidence>
<reference evidence="3" key="1">
    <citation type="journal article" date="2024" name="IScience">
        <title>Strigolactones Initiate the Formation of Haustorium-like Structures in Castilleja.</title>
        <authorList>
            <person name="Buerger M."/>
            <person name="Peterson D."/>
            <person name="Chory J."/>
        </authorList>
    </citation>
    <scope>NUCLEOTIDE SEQUENCE [LARGE SCALE GENOMIC DNA]</scope>
</reference>
<name>A0ABD3CLN3_9LAMI</name>
<sequence length="229" mass="24121">MARVIGLRSSIAGGTHPGVQVSLPISNPHGNETEQSQSQTNAGSQSRGNSVWSVQVGQSGSNPMQNPVGVAIPPIPDSLSTLSEFMDRIELALSQNGTQVNQSPTASGSQPTPEFPVNTFGFPTVERIAGRLDQEVGSSSDPTEWGSLAHLVPVIWNRAPNVEETRGQRVNEAPDLSSVSTSVPQINAQLRHLAANMQSGNNASSGGLSNQSNLLGMVLEMMKPLKHLA</sequence>
<dbReference type="EMBL" id="JAVIJP010000034">
    <property type="protein sequence ID" value="KAL3629665.1"/>
    <property type="molecule type" value="Genomic_DNA"/>
</dbReference>
<feature type="compositionally biased region" description="Polar residues" evidence="1">
    <location>
        <begin position="23"/>
        <end position="47"/>
    </location>
</feature>
<proteinExistence type="predicted"/>
<evidence type="ECO:0000313" key="3">
    <source>
        <dbReference type="Proteomes" id="UP001632038"/>
    </source>
</evidence>
<evidence type="ECO:0000313" key="2">
    <source>
        <dbReference type="EMBL" id="KAL3629665.1"/>
    </source>
</evidence>
<feature type="compositionally biased region" description="Low complexity" evidence="1">
    <location>
        <begin position="48"/>
        <end position="62"/>
    </location>
</feature>
<feature type="compositionally biased region" description="Polar residues" evidence="1">
    <location>
        <begin position="96"/>
        <end position="112"/>
    </location>
</feature>
<dbReference type="Proteomes" id="UP001632038">
    <property type="component" value="Unassembled WGS sequence"/>
</dbReference>
<accession>A0ABD3CLN3</accession>
<comment type="caution">
    <text evidence="2">The sequence shown here is derived from an EMBL/GenBank/DDBJ whole genome shotgun (WGS) entry which is preliminary data.</text>
</comment>